<name>A0A6I2L242_9BURK</name>
<evidence type="ECO:0000256" key="1">
    <source>
        <dbReference type="SAM" id="SignalP"/>
    </source>
</evidence>
<dbReference type="Proteomes" id="UP000433309">
    <property type="component" value="Unassembled WGS sequence"/>
</dbReference>
<keyword evidence="1" id="KW-0732">Signal</keyword>
<evidence type="ECO:0000313" key="3">
    <source>
        <dbReference type="Proteomes" id="UP000433309"/>
    </source>
</evidence>
<reference evidence="2 3" key="1">
    <citation type="submission" date="2019-11" db="EMBL/GenBank/DDBJ databases">
        <title>Novel species isolated from a subtropical stream in China.</title>
        <authorList>
            <person name="Lu H."/>
        </authorList>
    </citation>
    <scope>NUCLEOTIDE SEQUENCE [LARGE SCALE GENOMIC DNA]</scope>
    <source>
        <strain evidence="2 3">FT80W</strain>
    </source>
</reference>
<gene>
    <name evidence="2" type="ORF">GJ699_10260</name>
</gene>
<feature type="chain" id="PRO_5026010984" description="Lipoprotein" evidence="1">
    <location>
        <begin position="28"/>
        <end position="232"/>
    </location>
</feature>
<keyword evidence="3" id="KW-1185">Reference proteome</keyword>
<dbReference type="AlphaFoldDB" id="A0A6I2L242"/>
<accession>A0A6I2L242</accession>
<dbReference type="RefSeq" id="WP_154375722.1">
    <property type="nucleotide sequence ID" value="NZ_WKJK01000004.1"/>
</dbReference>
<proteinExistence type="predicted"/>
<protein>
    <recommendedName>
        <fullName evidence="4">Lipoprotein</fullName>
    </recommendedName>
</protein>
<evidence type="ECO:0000313" key="2">
    <source>
        <dbReference type="EMBL" id="MRW90369.1"/>
    </source>
</evidence>
<dbReference type="EMBL" id="WKJK01000004">
    <property type="protein sequence ID" value="MRW90369.1"/>
    <property type="molecule type" value="Genomic_DNA"/>
</dbReference>
<feature type="signal peptide" evidence="1">
    <location>
        <begin position="1"/>
        <end position="27"/>
    </location>
</feature>
<organism evidence="2 3">
    <name type="scientific">Duganella guangzhouensis</name>
    <dbReference type="NCBI Taxonomy" id="2666084"/>
    <lineage>
        <taxon>Bacteria</taxon>
        <taxon>Pseudomonadati</taxon>
        <taxon>Pseudomonadota</taxon>
        <taxon>Betaproteobacteria</taxon>
        <taxon>Burkholderiales</taxon>
        <taxon>Oxalobacteraceae</taxon>
        <taxon>Telluria group</taxon>
        <taxon>Duganella</taxon>
    </lineage>
</organism>
<comment type="caution">
    <text evidence="2">The sequence shown here is derived from an EMBL/GenBank/DDBJ whole genome shotgun (WGS) entry which is preliminary data.</text>
</comment>
<sequence>MPIATLLRPLRLLAALCCGCAMQAALAASACPTSVPAGLAATPVSNGVVTSGLAMDISQVSGKEDVETILGRTEQAWKAAGLEPRRSSTVGWQVLAVQGNNCLLTLQLTKRDGSFGYLARSKPAPSAPTAASMGVALPPGTKVDSSVASNDDGRQGVVVAAHSSLSLAQLSQYFMEQLAQANWSATRSHQVTDRRNGISTLFVTAQRDRQQVEIVAWPERGTQIVMTVAEAL</sequence>
<evidence type="ECO:0008006" key="4">
    <source>
        <dbReference type="Google" id="ProtNLM"/>
    </source>
</evidence>